<evidence type="ECO:0000259" key="3">
    <source>
        <dbReference type="PROSITE" id="PS50405"/>
    </source>
</evidence>
<dbReference type="InterPro" id="IPR036282">
    <property type="entry name" value="Glutathione-S-Trfase_C_sf"/>
</dbReference>
<reference evidence="4 5" key="1">
    <citation type="submission" date="2014-07" db="EMBL/GenBank/DDBJ databases">
        <title>Draft genome sequence of Thalassospira profundimaris PR54-5.</title>
        <authorList>
            <person name="Lai Q."/>
            <person name="Shao Z."/>
        </authorList>
    </citation>
    <scope>NUCLEOTIDE SEQUENCE [LARGE SCALE GENOMIC DNA]</scope>
    <source>
        <strain evidence="4 5">PR54-5</strain>
    </source>
</reference>
<comment type="similarity">
    <text evidence="1">Belongs to the GST superfamily.</text>
</comment>
<dbReference type="SFLD" id="SFLDS00019">
    <property type="entry name" value="Glutathione_Transferase_(cytos"/>
    <property type="match status" value="1"/>
</dbReference>
<dbReference type="PROSITE" id="PS50404">
    <property type="entry name" value="GST_NTER"/>
    <property type="match status" value="1"/>
</dbReference>
<dbReference type="OrthoDB" id="7583243at2"/>
<dbReference type="Pfam" id="PF02798">
    <property type="entry name" value="GST_N"/>
    <property type="match status" value="1"/>
</dbReference>
<evidence type="ECO:0000313" key="4">
    <source>
        <dbReference type="EMBL" id="RCK40944.1"/>
    </source>
</evidence>
<evidence type="ECO:0000256" key="1">
    <source>
        <dbReference type="RuleBase" id="RU003494"/>
    </source>
</evidence>
<dbReference type="NCBIfam" id="NF007831">
    <property type="entry name" value="PRK10542.1"/>
    <property type="match status" value="1"/>
</dbReference>
<dbReference type="CDD" id="cd03188">
    <property type="entry name" value="GST_C_Beta"/>
    <property type="match status" value="1"/>
</dbReference>
<dbReference type="AlphaFoldDB" id="A0A367WHP6"/>
<dbReference type="Pfam" id="PF00043">
    <property type="entry name" value="GST_C"/>
    <property type="match status" value="1"/>
</dbReference>
<dbReference type="CDD" id="cd03057">
    <property type="entry name" value="GST_N_Beta"/>
    <property type="match status" value="1"/>
</dbReference>
<proteinExistence type="inferred from homology"/>
<comment type="caution">
    <text evidence="4">The sequence shown here is derived from an EMBL/GenBank/DDBJ whole genome shotgun (WGS) entry which is preliminary data.</text>
</comment>
<sequence>MKLYYLPGACSLASHIMLHEVGAQFDIERVDTKEGRTESGRAYREISPNGYVPALEIETGDYLTEGVAVLQHIADTHPERAFSPKPGSVARARLQQFLNFAAAELHKSWGPLFTDGASAAEQDAAKAKVATKFDHLESVLSDGRDYLVENRFSVADAYTFVLVNWASFKEIDLSNWPNLAGFVARIQARPATLAAMKAEGLV</sequence>
<dbReference type="Proteomes" id="UP000252255">
    <property type="component" value="Unassembled WGS sequence"/>
</dbReference>
<dbReference type="GO" id="GO:0016740">
    <property type="term" value="F:transferase activity"/>
    <property type="evidence" value="ECO:0007669"/>
    <property type="project" value="UniProtKB-KW"/>
</dbReference>
<dbReference type="PANTHER" id="PTHR44051:SF8">
    <property type="entry name" value="GLUTATHIONE S-TRANSFERASE GSTA"/>
    <property type="match status" value="1"/>
</dbReference>
<dbReference type="InterPro" id="IPR010987">
    <property type="entry name" value="Glutathione-S-Trfase_C-like"/>
</dbReference>
<evidence type="ECO:0000259" key="2">
    <source>
        <dbReference type="PROSITE" id="PS50404"/>
    </source>
</evidence>
<dbReference type="InterPro" id="IPR040079">
    <property type="entry name" value="Glutathione_S-Trfase"/>
</dbReference>
<organism evidence="4 5">
    <name type="scientific">Thalassospira profundimaris</name>
    <dbReference type="NCBI Taxonomy" id="502049"/>
    <lineage>
        <taxon>Bacteria</taxon>
        <taxon>Pseudomonadati</taxon>
        <taxon>Pseudomonadota</taxon>
        <taxon>Alphaproteobacteria</taxon>
        <taxon>Rhodospirillales</taxon>
        <taxon>Thalassospiraceae</taxon>
        <taxon>Thalassospira</taxon>
    </lineage>
</organism>
<dbReference type="InterPro" id="IPR036249">
    <property type="entry name" value="Thioredoxin-like_sf"/>
</dbReference>
<dbReference type="Gene3D" id="3.40.30.10">
    <property type="entry name" value="Glutaredoxin"/>
    <property type="match status" value="1"/>
</dbReference>
<keyword evidence="4" id="KW-0808">Transferase</keyword>
<protein>
    <submittedName>
        <fullName evidence="4">Glutathione S-transferase</fullName>
    </submittedName>
</protein>
<dbReference type="PROSITE" id="PS50405">
    <property type="entry name" value="GST_CTER"/>
    <property type="match status" value="1"/>
</dbReference>
<feature type="domain" description="GST C-terminal" evidence="3">
    <location>
        <begin position="87"/>
        <end position="202"/>
    </location>
</feature>
<dbReference type="EMBL" id="JPWI01000027">
    <property type="protein sequence ID" value="RCK40944.1"/>
    <property type="molecule type" value="Genomic_DNA"/>
</dbReference>
<dbReference type="InterPro" id="IPR004046">
    <property type="entry name" value="GST_C"/>
</dbReference>
<dbReference type="SFLD" id="SFLDG01150">
    <property type="entry name" value="Main.1:_Beta-like"/>
    <property type="match status" value="1"/>
</dbReference>
<dbReference type="PANTHER" id="PTHR44051">
    <property type="entry name" value="GLUTATHIONE S-TRANSFERASE-RELATED"/>
    <property type="match status" value="1"/>
</dbReference>
<dbReference type="InterPro" id="IPR004045">
    <property type="entry name" value="Glutathione_S-Trfase_N"/>
</dbReference>
<feature type="domain" description="GST N-terminal" evidence="2">
    <location>
        <begin position="1"/>
        <end position="81"/>
    </location>
</feature>
<accession>A0A367WHP6</accession>
<dbReference type="RefSeq" id="WP_114100189.1">
    <property type="nucleotide sequence ID" value="NZ_JPWI01000027.1"/>
</dbReference>
<dbReference type="SUPFAM" id="SSF52833">
    <property type="entry name" value="Thioredoxin-like"/>
    <property type="match status" value="1"/>
</dbReference>
<evidence type="ECO:0000313" key="5">
    <source>
        <dbReference type="Proteomes" id="UP000252255"/>
    </source>
</evidence>
<gene>
    <name evidence="4" type="ORF">TH30_22435</name>
</gene>
<dbReference type="Gene3D" id="1.20.1050.10">
    <property type="match status" value="1"/>
</dbReference>
<dbReference type="SUPFAM" id="SSF47616">
    <property type="entry name" value="GST C-terminal domain-like"/>
    <property type="match status" value="1"/>
</dbReference>
<name>A0A367WHP6_9PROT</name>
<dbReference type="SFLD" id="SFLDG00358">
    <property type="entry name" value="Main_(cytGST)"/>
    <property type="match status" value="1"/>
</dbReference>